<dbReference type="OrthoDB" id="5298576at2"/>
<dbReference type="InterPro" id="IPR018968">
    <property type="entry name" value="Phasin"/>
</dbReference>
<dbReference type="PATRIC" id="fig|28092.6.peg.5725"/>
<protein>
    <recommendedName>
        <fullName evidence="1">Phasin domain-containing protein</fullName>
    </recommendedName>
</protein>
<evidence type="ECO:0000259" key="1">
    <source>
        <dbReference type="Pfam" id="PF09361"/>
    </source>
</evidence>
<reference evidence="2 3" key="1">
    <citation type="submission" date="2015-03" db="EMBL/GenBank/DDBJ databases">
        <title>Draft Genome Sequence of Burkholderia andropogonis type strain ICMP2807, isolated from Sorghum bicolor.</title>
        <authorList>
            <person name="Lopes-Santos L."/>
            <person name="Castro D.B."/>
            <person name="Ottoboni L.M."/>
            <person name="Park D."/>
            <person name="Weirc B.S."/>
            <person name="Destefano S.A."/>
        </authorList>
    </citation>
    <scope>NUCLEOTIDE SEQUENCE [LARGE SCALE GENOMIC DNA]</scope>
    <source>
        <strain evidence="2 3">ICMP2807</strain>
    </source>
</reference>
<dbReference type="NCBIfam" id="TIGR01841">
    <property type="entry name" value="phasin"/>
    <property type="match status" value="1"/>
</dbReference>
<dbReference type="Proteomes" id="UP000033618">
    <property type="component" value="Unassembled WGS sequence"/>
</dbReference>
<name>A0A0F5JUD5_9BURK</name>
<evidence type="ECO:0000313" key="3">
    <source>
        <dbReference type="Proteomes" id="UP000033618"/>
    </source>
</evidence>
<evidence type="ECO:0000313" key="2">
    <source>
        <dbReference type="EMBL" id="KKB61234.1"/>
    </source>
</evidence>
<dbReference type="Pfam" id="PF09361">
    <property type="entry name" value="Phasin_2"/>
    <property type="match status" value="1"/>
</dbReference>
<dbReference type="InterPro" id="IPR010127">
    <property type="entry name" value="Phasin_subfam-1"/>
</dbReference>
<dbReference type="STRING" id="28092.WM40_24355"/>
<dbReference type="EMBL" id="LAQU01000056">
    <property type="protein sequence ID" value="KKB61234.1"/>
    <property type="molecule type" value="Genomic_DNA"/>
</dbReference>
<dbReference type="RefSeq" id="WP_024902430.1">
    <property type="nucleotide sequence ID" value="NZ_CADFGU010000001.1"/>
</dbReference>
<keyword evidence="3" id="KW-1185">Reference proteome</keyword>
<comment type="caution">
    <text evidence="2">The sequence shown here is derived from an EMBL/GenBank/DDBJ whole genome shotgun (WGS) entry which is preliminary data.</text>
</comment>
<proteinExistence type="predicted"/>
<gene>
    <name evidence="2" type="ORF">WM40_24355</name>
</gene>
<feature type="domain" description="Phasin" evidence="1">
    <location>
        <begin position="6"/>
        <end position="104"/>
    </location>
</feature>
<dbReference type="AlphaFoldDB" id="A0A0F5JUD5"/>
<sequence>MTIFPEQLANAHKHQVDVWFGLAAQAYAGADKLLQLNTAAAKALLEDGHTHAKQSLDVQDPREWLAIQGAAVQPLTEKATSYAQQVYQILTATNAEFARAIETQAEAQQARTEQILDSFSRNAPAGSETAVAAVKSALNAQNAAYESARKAAKQVVDLAQSNIDAVTAAAVHTSQQAAAATHRTAKASKAA</sequence>
<accession>A0A0F5JUD5</accession>
<organism evidence="2 3">
    <name type="scientific">Robbsia andropogonis</name>
    <dbReference type="NCBI Taxonomy" id="28092"/>
    <lineage>
        <taxon>Bacteria</taxon>
        <taxon>Pseudomonadati</taxon>
        <taxon>Pseudomonadota</taxon>
        <taxon>Betaproteobacteria</taxon>
        <taxon>Burkholderiales</taxon>
        <taxon>Burkholderiaceae</taxon>
        <taxon>Robbsia</taxon>
    </lineage>
</organism>